<dbReference type="Ensembl" id="ENSNMLT00000000577.1">
    <property type="protein sequence ID" value="ENSNMLP00000000489.1"/>
    <property type="gene ID" value="ENSNMLG00000000401.1"/>
</dbReference>
<sequence>MQQRAEAFKSGNATAYKLSRYSLERSIKAAKQAYGAKIEGHFIEGDPRRMWQGLNAITAWKPKGGSMINVDPSLPNELNEFYCRLEIENVEPVVFPVCNEQCFTIIQEDVQRLLSRTKVRKAPGPDCIPPRVLKLCSEQLAPVLTDLFNMSLRKCTVPVSFKRSLIIPVPKKTPVTCLNDYRPVALTSVLMKTFERLVLDFIRDQIPMSVDPLQFAYRKNRSVEDAISFALNSVYKHLDERKAYARMLFIDYSSAFNSMVPTRLIEKLKCLGLCDAICNWIFNFLTCRPQRVKINGCISDELFVSTGSPQGCILSPLLFTLYTHDLVASHDKNVIIKYADDTTIIGLISSNDESHYRVEVENVVQWSRENNLLLNTSKTCELVIDFCHNRNQLPITIHDSDVQIVEKCKFLGVTLSHDLNWSSNTMNTAKKARQRLFFLRRLREFTKNTRILLNFYHCVIESVLTSCITVWFGNLTLKEKKALNRVVRSASRTIGCTLPLLEAIYKARLLNRALQLANDASGHPAKALFEMLPSGRRYRSVICSTDRHLNSFFPQAVITLNKAP</sequence>
<name>A0A8C6S5E3_9GOBI</name>
<evidence type="ECO:0000313" key="2">
    <source>
        <dbReference type="Ensembl" id="ENSNMLP00000000489.1"/>
    </source>
</evidence>
<dbReference type="InterPro" id="IPR000477">
    <property type="entry name" value="RT_dom"/>
</dbReference>
<reference evidence="2" key="2">
    <citation type="submission" date="2025-09" db="UniProtKB">
        <authorList>
            <consortium name="Ensembl"/>
        </authorList>
    </citation>
    <scope>IDENTIFICATION</scope>
</reference>
<dbReference type="PROSITE" id="PS50878">
    <property type="entry name" value="RT_POL"/>
    <property type="match status" value="1"/>
</dbReference>
<organism evidence="2 3">
    <name type="scientific">Neogobius melanostomus</name>
    <name type="common">round goby</name>
    <dbReference type="NCBI Taxonomy" id="47308"/>
    <lineage>
        <taxon>Eukaryota</taxon>
        <taxon>Metazoa</taxon>
        <taxon>Chordata</taxon>
        <taxon>Craniata</taxon>
        <taxon>Vertebrata</taxon>
        <taxon>Euteleostomi</taxon>
        <taxon>Actinopterygii</taxon>
        <taxon>Neopterygii</taxon>
        <taxon>Teleostei</taxon>
        <taxon>Neoteleostei</taxon>
        <taxon>Acanthomorphata</taxon>
        <taxon>Gobiaria</taxon>
        <taxon>Gobiiformes</taxon>
        <taxon>Gobioidei</taxon>
        <taxon>Gobiidae</taxon>
        <taxon>Benthophilinae</taxon>
        <taxon>Neogobiini</taxon>
        <taxon>Neogobius</taxon>
    </lineage>
</organism>
<dbReference type="GO" id="GO:0016706">
    <property type="term" value="F:2-oxoglutarate-dependent dioxygenase activity"/>
    <property type="evidence" value="ECO:0007669"/>
    <property type="project" value="InterPro"/>
</dbReference>
<reference evidence="2" key="1">
    <citation type="submission" date="2025-08" db="UniProtKB">
        <authorList>
            <consortium name="Ensembl"/>
        </authorList>
    </citation>
    <scope>IDENTIFICATION</scope>
</reference>
<dbReference type="PANTHER" id="PTHR47510">
    <property type="entry name" value="REVERSE TRANSCRIPTASE DOMAIN-CONTAINING PROTEIN"/>
    <property type="match status" value="1"/>
</dbReference>
<evidence type="ECO:0000259" key="1">
    <source>
        <dbReference type="PROSITE" id="PS50878"/>
    </source>
</evidence>
<dbReference type="Pfam" id="PF00078">
    <property type="entry name" value="RVT_1"/>
    <property type="match status" value="1"/>
</dbReference>
<dbReference type="Proteomes" id="UP000694523">
    <property type="component" value="Unplaced"/>
</dbReference>
<dbReference type="GO" id="GO:0008168">
    <property type="term" value="F:methyltransferase activity"/>
    <property type="evidence" value="ECO:0007669"/>
    <property type="project" value="InterPro"/>
</dbReference>
<accession>A0A8C6S5E3</accession>
<dbReference type="Pfam" id="PF09004">
    <property type="entry name" value="ALKBH8_N"/>
    <property type="match status" value="1"/>
</dbReference>
<evidence type="ECO:0000313" key="3">
    <source>
        <dbReference type="Proteomes" id="UP000694523"/>
    </source>
</evidence>
<proteinExistence type="predicted"/>
<dbReference type="InterPro" id="IPR015095">
    <property type="entry name" value="AlkB_hom8_N"/>
</dbReference>
<protein>
    <recommendedName>
        <fullName evidence="1">Reverse transcriptase domain-containing protein</fullName>
    </recommendedName>
</protein>
<dbReference type="InterPro" id="IPR043502">
    <property type="entry name" value="DNA/RNA_pol_sf"/>
</dbReference>
<dbReference type="PANTHER" id="PTHR47510:SF3">
    <property type="entry name" value="ENDO_EXONUCLEASE_PHOSPHATASE DOMAIN-CONTAINING PROTEIN"/>
    <property type="match status" value="1"/>
</dbReference>
<dbReference type="AlphaFoldDB" id="A0A8C6S5E3"/>
<dbReference type="SUPFAM" id="SSF56672">
    <property type="entry name" value="DNA/RNA polymerases"/>
    <property type="match status" value="1"/>
</dbReference>
<dbReference type="CDD" id="cd01650">
    <property type="entry name" value="RT_nLTR_like"/>
    <property type="match status" value="1"/>
</dbReference>
<feature type="domain" description="Reverse transcriptase" evidence="1">
    <location>
        <begin position="150"/>
        <end position="415"/>
    </location>
</feature>
<keyword evidence="3" id="KW-1185">Reference proteome</keyword>